<dbReference type="InterPro" id="IPR059176">
    <property type="entry name" value="UDP-X_N"/>
</dbReference>
<dbReference type="Gene3D" id="6.10.250.1120">
    <property type="match status" value="1"/>
</dbReference>
<dbReference type="Gene3D" id="3.90.79.10">
    <property type="entry name" value="Nucleoside Triphosphate Pyrophosphohydrolase"/>
    <property type="match status" value="1"/>
</dbReference>
<evidence type="ECO:0000256" key="2">
    <source>
        <dbReference type="ARBA" id="ARBA00022801"/>
    </source>
</evidence>
<organism evidence="4 5">
    <name type="scientific">Vibrio ruber (strain DSM 16370 / JCM 11486 / BCRC 17186 / CECT 7878 / LMG 23124 / VR1)</name>
    <dbReference type="NCBI Taxonomy" id="1123498"/>
    <lineage>
        <taxon>Bacteria</taxon>
        <taxon>Pseudomonadati</taxon>
        <taxon>Pseudomonadota</taxon>
        <taxon>Gammaproteobacteria</taxon>
        <taxon>Vibrionales</taxon>
        <taxon>Vibrionaceae</taxon>
        <taxon>Vibrio</taxon>
    </lineage>
</organism>
<feature type="domain" description="Nudix hydrolase" evidence="3">
    <location>
        <begin position="65"/>
        <end position="192"/>
    </location>
</feature>
<dbReference type="GO" id="GO:0016787">
    <property type="term" value="F:hydrolase activity"/>
    <property type="evidence" value="ECO:0007669"/>
    <property type="project" value="UniProtKB-KW"/>
</dbReference>
<protein>
    <recommendedName>
        <fullName evidence="3">Nudix hydrolase domain-containing protein</fullName>
    </recommendedName>
</protein>
<gene>
    <name evidence="4" type="ORF">VR7878_01131</name>
</gene>
<dbReference type="STRING" id="1123498.VR7878_01131"/>
<dbReference type="PROSITE" id="PS00893">
    <property type="entry name" value="NUDIX_BOX"/>
    <property type="match status" value="1"/>
</dbReference>
<keyword evidence="5" id="KW-1185">Reference proteome</keyword>
<reference evidence="5" key="1">
    <citation type="submission" date="2017-02" db="EMBL/GenBank/DDBJ databases">
        <authorList>
            <person name="Rodrigo-Torres L."/>
            <person name="Arahal R.D."/>
            <person name="Lucena T."/>
        </authorList>
    </citation>
    <scope>NUCLEOTIDE SEQUENCE [LARGE SCALE GENOMIC DNA]</scope>
    <source>
        <strain evidence="5">CECT 7878</strain>
    </source>
</reference>
<evidence type="ECO:0000256" key="1">
    <source>
        <dbReference type="ARBA" id="ARBA00001946"/>
    </source>
</evidence>
<dbReference type="RefSeq" id="WP_077334230.1">
    <property type="nucleotide sequence ID" value="NZ_FULE01000015.1"/>
</dbReference>
<dbReference type="SUPFAM" id="SSF55811">
    <property type="entry name" value="Nudix"/>
    <property type="match status" value="1"/>
</dbReference>
<evidence type="ECO:0000259" key="3">
    <source>
        <dbReference type="PROSITE" id="PS51462"/>
    </source>
</evidence>
<name>A0A1R4LF84_VIBR1</name>
<dbReference type="Pfam" id="PF12535">
    <property type="entry name" value="Nudix_N"/>
    <property type="match status" value="1"/>
</dbReference>
<evidence type="ECO:0000313" key="5">
    <source>
        <dbReference type="Proteomes" id="UP000188276"/>
    </source>
</evidence>
<evidence type="ECO:0000313" key="4">
    <source>
        <dbReference type="EMBL" id="SJN55212.1"/>
    </source>
</evidence>
<proteinExistence type="predicted"/>
<dbReference type="Proteomes" id="UP000188276">
    <property type="component" value="Unassembled WGS sequence"/>
</dbReference>
<keyword evidence="2" id="KW-0378">Hydrolase</keyword>
<dbReference type="PANTHER" id="PTHR43046">
    <property type="entry name" value="GDP-MANNOSE MANNOSYL HYDROLASE"/>
    <property type="match status" value="1"/>
</dbReference>
<dbReference type="CDD" id="cd04672">
    <property type="entry name" value="NUDIX_CDP-Chase_like"/>
    <property type="match status" value="1"/>
</dbReference>
<accession>A0A1R4LF84</accession>
<dbReference type="InterPro" id="IPR020084">
    <property type="entry name" value="NUDIX_hydrolase_CS"/>
</dbReference>
<dbReference type="PANTHER" id="PTHR43046:SF16">
    <property type="entry name" value="ADP-RIBOSE PYROPHOSPHATASE YJHB-RELATED"/>
    <property type="match status" value="1"/>
</dbReference>
<sequence>MNQWLQWAKQLQAIGQAGQTYSKDKFDLERFNDIAHISHEMLANLSHTPVEKVKHLFIPESGYPTPKVDLRAGVIRDNKILLVREREDNSWSLPGGWADTCETPSQGIVREVLEESGYVVSSPRLVAIRDRDIHPYKPKYPFHIYKMFFLCDFESGSPAINIEISDIDFFERSKLPNLSESRVLQSDIELMFEHYHHPGREICVD</sequence>
<dbReference type="AlphaFoldDB" id="A0A1R4LF84"/>
<dbReference type="InterPro" id="IPR015797">
    <property type="entry name" value="NUDIX_hydrolase-like_dom_sf"/>
</dbReference>
<dbReference type="OrthoDB" id="9804442at2"/>
<dbReference type="PROSITE" id="PS51462">
    <property type="entry name" value="NUDIX"/>
    <property type="match status" value="1"/>
</dbReference>
<dbReference type="Pfam" id="PF00293">
    <property type="entry name" value="NUDIX"/>
    <property type="match status" value="1"/>
</dbReference>
<dbReference type="EMBL" id="FULE01000015">
    <property type="protein sequence ID" value="SJN55212.1"/>
    <property type="molecule type" value="Genomic_DNA"/>
</dbReference>
<dbReference type="InterPro" id="IPR000086">
    <property type="entry name" value="NUDIX_hydrolase_dom"/>
</dbReference>
<comment type="cofactor">
    <cofactor evidence="1">
        <name>Mg(2+)</name>
        <dbReference type="ChEBI" id="CHEBI:18420"/>
    </cofactor>
</comment>